<dbReference type="RefSeq" id="WP_119816731.1">
    <property type="nucleotide sequence ID" value="NZ_CP025066.1"/>
</dbReference>
<dbReference type="Proteomes" id="UP000263012">
    <property type="component" value="Chromosome"/>
</dbReference>
<dbReference type="Pfam" id="PF12840">
    <property type="entry name" value="HTH_20"/>
    <property type="match status" value="1"/>
</dbReference>
<dbReference type="InterPro" id="IPR036390">
    <property type="entry name" value="WH_DNA-bd_sf"/>
</dbReference>
<dbReference type="Gene3D" id="1.10.10.10">
    <property type="entry name" value="Winged helix-like DNA-binding domain superfamily/Winged helix DNA-binding domain"/>
    <property type="match status" value="1"/>
</dbReference>
<proteinExistence type="predicted"/>
<dbReference type="EMBL" id="CP025066">
    <property type="protein sequence ID" value="AUX08952.1"/>
    <property type="molecule type" value="Genomic_DNA"/>
</dbReference>
<dbReference type="KEGG" id="hdf:AArcSl_1321"/>
<organism evidence="2 3">
    <name type="scientific">Halalkaliarchaeum desulfuricum</name>
    <dbReference type="NCBI Taxonomy" id="2055893"/>
    <lineage>
        <taxon>Archaea</taxon>
        <taxon>Methanobacteriati</taxon>
        <taxon>Methanobacteriota</taxon>
        <taxon>Stenosarchaea group</taxon>
        <taxon>Halobacteria</taxon>
        <taxon>Halobacteriales</taxon>
        <taxon>Haloferacaceae</taxon>
        <taxon>Halalkaliarchaeum</taxon>
    </lineage>
</organism>
<feature type="compositionally biased region" description="Basic and acidic residues" evidence="1">
    <location>
        <begin position="13"/>
        <end position="22"/>
    </location>
</feature>
<dbReference type="GeneID" id="37877668"/>
<dbReference type="OrthoDB" id="311452at2157"/>
<evidence type="ECO:0000313" key="3">
    <source>
        <dbReference type="Proteomes" id="UP000263012"/>
    </source>
</evidence>
<keyword evidence="3" id="KW-1185">Reference proteome</keyword>
<dbReference type="InterPro" id="IPR036388">
    <property type="entry name" value="WH-like_DNA-bd_sf"/>
</dbReference>
<accession>A0A343TIN0</accession>
<reference evidence="3" key="1">
    <citation type="submission" date="2017-11" db="EMBL/GenBank/DDBJ databases">
        <title>Phenotypic and genomic properties of facultatively anaerobic sulfur-reducing natronoarchaea from hypersaline soda lakes.</title>
        <authorList>
            <person name="Sorokin D.Y."/>
            <person name="Kublanov I.V."/>
            <person name="Roman P."/>
            <person name="Sinninghe Damste J.S."/>
            <person name="Golyshin P.N."/>
            <person name="Rojo D."/>
            <person name="Ciordia S."/>
            <person name="Mena M.D.C."/>
            <person name="Ferrer M."/>
            <person name="Messina E."/>
            <person name="Smedile F."/>
            <person name="La Spada G."/>
            <person name="La Cono V."/>
            <person name="Yakimov M.M."/>
        </authorList>
    </citation>
    <scope>NUCLEOTIDE SEQUENCE [LARGE SCALE GENOMIC DNA]</scope>
    <source>
        <strain evidence="3">AArc-Sl</strain>
    </source>
</reference>
<dbReference type="CDD" id="cd00090">
    <property type="entry name" value="HTH_ARSR"/>
    <property type="match status" value="1"/>
</dbReference>
<protein>
    <submittedName>
        <fullName evidence="2">ArsR family transcriptional regulator</fullName>
    </submittedName>
</protein>
<feature type="region of interest" description="Disordered" evidence="1">
    <location>
        <begin position="1"/>
        <end position="24"/>
    </location>
</feature>
<evidence type="ECO:0000256" key="1">
    <source>
        <dbReference type="SAM" id="MobiDB-lite"/>
    </source>
</evidence>
<sequence>MDPTSSQRYRRHSREDPRHETFQDDDVIQRVLEPLDDPDCLEILDAIDEEPLSAREIAETCDLPLSTSYRKLELLVDAGIVAQGVRLSSSGSHTSEYERLVDDVKLSVTPDGFTLRISRRDVDRR</sequence>
<gene>
    <name evidence="2" type="primary">arsR11</name>
    <name evidence="2" type="ORF">AArcSl_1321</name>
</gene>
<evidence type="ECO:0000313" key="2">
    <source>
        <dbReference type="EMBL" id="AUX08952.1"/>
    </source>
</evidence>
<dbReference type="SUPFAM" id="SSF46785">
    <property type="entry name" value="Winged helix' DNA-binding domain"/>
    <property type="match status" value="1"/>
</dbReference>
<name>A0A343TIN0_9EURY</name>
<dbReference type="AlphaFoldDB" id="A0A343TIN0"/>
<dbReference type="InterPro" id="IPR011991">
    <property type="entry name" value="ArsR-like_HTH"/>
</dbReference>